<name>A0A9J6A7R6_SOLCO</name>
<evidence type="ECO:0000313" key="2">
    <source>
        <dbReference type="EMBL" id="KAG5620362.1"/>
    </source>
</evidence>
<keyword evidence="3" id="KW-1185">Reference proteome</keyword>
<comment type="caution">
    <text evidence="2">The sequence shown here is derived from an EMBL/GenBank/DDBJ whole genome shotgun (WGS) entry which is preliminary data.</text>
</comment>
<dbReference type="AlphaFoldDB" id="A0A9J6A7R6"/>
<gene>
    <name evidence="2" type="ORF">H5410_005580</name>
</gene>
<evidence type="ECO:0000313" key="3">
    <source>
        <dbReference type="Proteomes" id="UP000824120"/>
    </source>
</evidence>
<organism evidence="2 3">
    <name type="scientific">Solanum commersonii</name>
    <name type="common">Commerson's wild potato</name>
    <name type="synonym">Commerson's nightshade</name>
    <dbReference type="NCBI Taxonomy" id="4109"/>
    <lineage>
        <taxon>Eukaryota</taxon>
        <taxon>Viridiplantae</taxon>
        <taxon>Streptophyta</taxon>
        <taxon>Embryophyta</taxon>
        <taxon>Tracheophyta</taxon>
        <taxon>Spermatophyta</taxon>
        <taxon>Magnoliopsida</taxon>
        <taxon>eudicotyledons</taxon>
        <taxon>Gunneridae</taxon>
        <taxon>Pentapetalae</taxon>
        <taxon>asterids</taxon>
        <taxon>lamiids</taxon>
        <taxon>Solanales</taxon>
        <taxon>Solanaceae</taxon>
        <taxon>Solanoideae</taxon>
        <taxon>Solaneae</taxon>
        <taxon>Solanum</taxon>
    </lineage>
</organism>
<accession>A0A9J6A7R6</accession>
<reference evidence="2 3" key="1">
    <citation type="submission" date="2020-09" db="EMBL/GenBank/DDBJ databases">
        <title>De no assembly of potato wild relative species, Solanum commersonii.</title>
        <authorList>
            <person name="Cho K."/>
        </authorList>
    </citation>
    <scope>NUCLEOTIDE SEQUENCE [LARGE SCALE GENOMIC DNA]</scope>
    <source>
        <strain evidence="2">LZ3.2</strain>
        <tissue evidence="2">Leaf</tissue>
    </source>
</reference>
<dbReference type="Proteomes" id="UP000824120">
    <property type="component" value="Chromosome 2"/>
</dbReference>
<feature type="compositionally biased region" description="Acidic residues" evidence="1">
    <location>
        <begin position="42"/>
        <end position="65"/>
    </location>
</feature>
<dbReference type="EMBL" id="JACXVP010000002">
    <property type="protein sequence ID" value="KAG5620362.1"/>
    <property type="molecule type" value="Genomic_DNA"/>
</dbReference>
<feature type="region of interest" description="Disordered" evidence="1">
    <location>
        <begin position="1"/>
        <end position="72"/>
    </location>
</feature>
<sequence length="72" mass="8258">MHEHQSFDEGSSSQMHIDKSQREYEADNETNIDLYNDVNAEISDESSEEDEASEDGDESEPDEDISDIRDFV</sequence>
<protein>
    <submittedName>
        <fullName evidence="2">Uncharacterized protein</fullName>
    </submittedName>
</protein>
<proteinExistence type="predicted"/>
<feature type="compositionally biased region" description="Basic and acidic residues" evidence="1">
    <location>
        <begin position="16"/>
        <end position="25"/>
    </location>
</feature>
<evidence type="ECO:0000256" key="1">
    <source>
        <dbReference type="SAM" id="MobiDB-lite"/>
    </source>
</evidence>